<accession>A0A8U0RXT5</accession>
<dbReference type="GO" id="GO:0003952">
    <property type="term" value="F:NAD+ synthase (glutamine-hydrolyzing) activity"/>
    <property type="evidence" value="ECO:0007669"/>
    <property type="project" value="InterPro"/>
</dbReference>
<sequence length="166" mass="18384">MHSCPFPGNHHIGLNIEPTVTAVVGIFSLVMGRRPLFEAHRGSRRENLALQNIQAQLRMAVAYLFAQLSLWARGAHGGLLVLGSANVDERCARLTPKDPRFPREDMGMTYTELSVYGRLWKVAKAGPYSMFCRLVTMWKEVCSLQQVRRARQSSGGAADSVPAGMI</sequence>
<dbReference type="GO" id="GO:0004359">
    <property type="term" value="F:glutaminase activity"/>
    <property type="evidence" value="ECO:0007669"/>
    <property type="project" value="InterPro"/>
</dbReference>
<organism evidence="2 3">
    <name type="scientific">Mustela putorius furo</name>
    <name type="common">European domestic ferret</name>
    <name type="synonym">Mustela furo</name>
    <dbReference type="NCBI Taxonomy" id="9669"/>
    <lineage>
        <taxon>Eukaryota</taxon>
        <taxon>Metazoa</taxon>
        <taxon>Chordata</taxon>
        <taxon>Craniata</taxon>
        <taxon>Vertebrata</taxon>
        <taxon>Euteleostomi</taxon>
        <taxon>Mammalia</taxon>
        <taxon>Eutheria</taxon>
        <taxon>Laurasiatheria</taxon>
        <taxon>Carnivora</taxon>
        <taxon>Caniformia</taxon>
        <taxon>Musteloidea</taxon>
        <taxon>Mustelidae</taxon>
        <taxon>Mustelinae</taxon>
        <taxon>Mustela</taxon>
    </lineage>
</organism>
<dbReference type="InterPro" id="IPR014729">
    <property type="entry name" value="Rossmann-like_a/b/a_fold"/>
</dbReference>
<keyword evidence="1" id="KW-0436">Ligase</keyword>
<gene>
    <name evidence="3" type="primary">LOC123391160</name>
</gene>
<dbReference type="GO" id="GO:0009435">
    <property type="term" value="P:NAD+ biosynthetic process"/>
    <property type="evidence" value="ECO:0007669"/>
    <property type="project" value="InterPro"/>
</dbReference>
<dbReference type="InterPro" id="IPR003694">
    <property type="entry name" value="NAD_synthase"/>
</dbReference>
<name>A0A8U0RXT5_MUSPF</name>
<evidence type="ECO:0000313" key="2">
    <source>
        <dbReference type="Proteomes" id="UP000000715"/>
    </source>
</evidence>
<protein>
    <submittedName>
        <fullName evidence="3">Glutamine-dependent NAD(+) synthetase-like</fullName>
    </submittedName>
</protein>
<dbReference type="Proteomes" id="UP000000715">
    <property type="component" value="Unplaced"/>
</dbReference>
<dbReference type="Gene3D" id="3.40.50.620">
    <property type="entry name" value="HUPs"/>
    <property type="match status" value="2"/>
</dbReference>
<dbReference type="RefSeq" id="XP_044932871.1">
    <property type="nucleotide sequence ID" value="XM_045076936.1"/>
</dbReference>
<dbReference type="SUPFAM" id="SSF52402">
    <property type="entry name" value="Adenine nucleotide alpha hydrolases-like"/>
    <property type="match status" value="1"/>
</dbReference>
<dbReference type="GO" id="GO:0005737">
    <property type="term" value="C:cytoplasm"/>
    <property type="evidence" value="ECO:0007669"/>
    <property type="project" value="InterPro"/>
</dbReference>
<dbReference type="PANTHER" id="PTHR23090:SF9">
    <property type="entry name" value="GLUTAMINE-DEPENDENT NAD(+) SYNTHETASE"/>
    <property type="match status" value="1"/>
</dbReference>
<evidence type="ECO:0000256" key="1">
    <source>
        <dbReference type="ARBA" id="ARBA00022598"/>
    </source>
</evidence>
<dbReference type="OrthoDB" id="2020662at2759"/>
<dbReference type="AlphaFoldDB" id="A0A8U0RXT5"/>
<evidence type="ECO:0000313" key="3">
    <source>
        <dbReference type="RefSeq" id="XP_044932871.1"/>
    </source>
</evidence>
<proteinExistence type="predicted"/>
<dbReference type="PANTHER" id="PTHR23090">
    <property type="entry name" value="NH 3 /GLUTAMINE-DEPENDENT NAD + SYNTHETASE"/>
    <property type="match status" value="1"/>
</dbReference>
<reference evidence="3" key="1">
    <citation type="submission" date="2025-08" db="UniProtKB">
        <authorList>
            <consortium name="RefSeq"/>
        </authorList>
    </citation>
    <scope>IDENTIFICATION</scope>
    <source>
        <tissue evidence="3">Brain</tissue>
    </source>
</reference>
<keyword evidence="2" id="KW-1185">Reference proteome</keyword>
<dbReference type="GeneID" id="123391160"/>